<comment type="caution">
    <text evidence="1">The sequence shown here is derived from an EMBL/GenBank/DDBJ whole genome shotgun (WGS) entry which is preliminary data.</text>
</comment>
<keyword evidence="2" id="KW-1185">Reference proteome</keyword>
<gene>
    <name evidence="1" type="ORF">GCM10011609_22400</name>
</gene>
<dbReference type="Proteomes" id="UP000597656">
    <property type="component" value="Unassembled WGS sequence"/>
</dbReference>
<evidence type="ECO:0000313" key="2">
    <source>
        <dbReference type="Proteomes" id="UP000597656"/>
    </source>
</evidence>
<dbReference type="RefSeq" id="WP_189154614.1">
    <property type="nucleotide sequence ID" value="NZ_BMNC01000003.1"/>
</dbReference>
<sequence length="112" mass="12469">MLYALVPQFPRTYAAKCATAMWGLTTACAALHRWRDAKTAVRATITLLQGCVRESQPWVIPDLLDALDFLKHCLARAKRFAELPALEAEQQALRRLHARFRKLSGSAAPPPA</sequence>
<evidence type="ECO:0000313" key="1">
    <source>
        <dbReference type="EMBL" id="GGM85749.1"/>
    </source>
</evidence>
<protein>
    <submittedName>
        <fullName evidence="1">Uncharacterized protein</fullName>
    </submittedName>
</protein>
<dbReference type="EMBL" id="BMNC01000003">
    <property type="protein sequence ID" value="GGM85749.1"/>
    <property type="molecule type" value="Genomic_DNA"/>
</dbReference>
<proteinExistence type="predicted"/>
<reference evidence="2" key="1">
    <citation type="journal article" date="2019" name="Int. J. Syst. Evol. Microbiol.">
        <title>The Global Catalogue of Microorganisms (GCM) 10K type strain sequencing project: providing services to taxonomists for standard genome sequencing and annotation.</title>
        <authorList>
            <consortium name="The Broad Institute Genomics Platform"/>
            <consortium name="The Broad Institute Genome Sequencing Center for Infectious Disease"/>
            <person name="Wu L."/>
            <person name="Ma J."/>
        </authorList>
    </citation>
    <scope>NUCLEOTIDE SEQUENCE [LARGE SCALE GENOMIC DNA]</scope>
    <source>
        <strain evidence="2">CGMCC 4.7319</strain>
    </source>
</reference>
<accession>A0ABQ2HNN6</accession>
<organism evidence="1 2">
    <name type="scientific">Lentzea pudingi</name>
    <dbReference type="NCBI Taxonomy" id="1789439"/>
    <lineage>
        <taxon>Bacteria</taxon>
        <taxon>Bacillati</taxon>
        <taxon>Actinomycetota</taxon>
        <taxon>Actinomycetes</taxon>
        <taxon>Pseudonocardiales</taxon>
        <taxon>Pseudonocardiaceae</taxon>
        <taxon>Lentzea</taxon>
    </lineage>
</organism>
<name>A0ABQ2HNN6_9PSEU</name>